<sequence>MEREGSHMTKRKRESERLVATIDSGLFSVCRPTFSGEERAVVFCGGWVMFSGEETEFSGIGYRRILCNVCSGFHGQSRRALT</sequence>
<protein>
    <submittedName>
        <fullName evidence="1">Uncharacterized protein</fullName>
    </submittedName>
</protein>
<accession>A0A9I9D5D6</accession>
<evidence type="ECO:0000313" key="1">
    <source>
        <dbReference type="EnsemblPlants" id="MELO3C013291.2.1"/>
    </source>
</evidence>
<dbReference type="AlphaFoldDB" id="A0A9I9D5D6"/>
<dbReference type="Gramene" id="MELO3C013291.2.1">
    <property type="protein sequence ID" value="MELO3C013291.2.1"/>
    <property type="gene ID" value="MELO3C013291.2"/>
</dbReference>
<organism evidence="1">
    <name type="scientific">Cucumis melo</name>
    <name type="common">Muskmelon</name>
    <dbReference type="NCBI Taxonomy" id="3656"/>
    <lineage>
        <taxon>Eukaryota</taxon>
        <taxon>Viridiplantae</taxon>
        <taxon>Streptophyta</taxon>
        <taxon>Embryophyta</taxon>
        <taxon>Tracheophyta</taxon>
        <taxon>Spermatophyta</taxon>
        <taxon>Magnoliopsida</taxon>
        <taxon>eudicotyledons</taxon>
        <taxon>Gunneridae</taxon>
        <taxon>Pentapetalae</taxon>
        <taxon>rosids</taxon>
        <taxon>fabids</taxon>
        <taxon>Cucurbitales</taxon>
        <taxon>Cucurbitaceae</taxon>
        <taxon>Benincaseae</taxon>
        <taxon>Cucumis</taxon>
    </lineage>
</organism>
<name>A0A9I9D5D6_CUCME</name>
<dbReference type="EnsemblPlants" id="MELO3C013291.2.1">
    <property type="protein sequence ID" value="MELO3C013291.2.1"/>
    <property type="gene ID" value="MELO3C013291.2"/>
</dbReference>
<reference evidence="1" key="1">
    <citation type="submission" date="2023-03" db="UniProtKB">
        <authorList>
            <consortium name="EnsemblPlants"/>
        </authorList>
    </citation>
    <scope>IDENTIFICATION</scope>
</reference>
<proteinExistence type="predicted"/>